<feature type="non-terminal residue" evidence="2">
    <location>
        <position position="1"/>
    </location>
</feature>
<comment type="caution">
    <text evidence="2">The sequence shown here is derived from an EMBL/GenBank/DDBJ whole genome shotgun (WGS) entry which is preliminary data.</text>
</comment>
<evidence type="ECO:0000313" key="2">
    <source>
        <dbReference type="EMBL" id="TVU41256.1"/>
    </source>
</evidence>
<name>A0A5J9W031_9POAL</name>
<feature type="region of interest" description="Disordered" evidence="1">
    <location>
        <begin position="147"/>
        <end position="171"/>
    </location>
</feature>
<dbReference type="AlphaFoldDB" id="A0A5J9W031"/>
<feature type="region of interest" description="Disordered" evidence="1">
    <location>
        <begin position="16"/>
        <end position="49"/>
    </location>
</feature>
<reference evidence="2 3" key="1">
    <citation type="journal article" date="2019" name="Sci. Rep.">
        <title>A high-quality genome of Eragrostis curvula grass provides insights into Poaceae evolution and supports new strategies to enhance forage quality.</title>
        <authorList>
            <person name="Carballo J."/>
            <person name="Santos B.A.C.M."/>
            <person name="Zappacosta D."/>
            <person name="Garbus I."/>
            <person name="Selva J.P."/>
            <person name="Gallo C.A."/>
            <person name="Diaz A."/>
            <person name="Albertini E."/>
            <person name="Caccamo M."/>
            <person name="Echenique V."/>
        </authorList>
    </citation>
    <scope>NUCLEOTIDE SEQUENCE [LARGE SCALE GENOMIC DNA]</scope>
    <source>
        <strain evidence="3">cv. Victoria</strain>
        <tissue evidence="2">Leaf</tissue>
    </source>
</reference>
<evidence type="ECO:0000256" key="1">
    <source>
        <dbReference type="SAM" id="MobiDB-lite"/>
    </source>
</evidence>
<keyword evidence="3" id="KW-1185">Reference proteome</keyword>
<organism evidence="2 3">
    <name type="scientific">Eragrostis curvula</name>
    <name type="common">weeping love grass</name>
    <dbReference type="NCBI Taxonomy" id="38414"/>
    <lineage>
        <taxon>Eukaryota</taxon>
        <taxon>Viridiplantae</taxon>
        <taxon>Streptophyta</taxon>
        <taxon>Embryophyta</taxon>
        <taxon>Tracheophyta</taxon>
        <taxon>Spermatophyta</taxon>
        <taxon>Magnoliopsida</taxon>
        <taxon>Liliopsida</taxon>
        <taxon>Poales</taxon>
        <taxon>Poaceae</taxon>
        <taxon>PACMAD clade</taxon>
        <taxon>Chloridoideae</taxon>
        <taxon>Eragrostideae</taxon>
        <taxon>Eragrostidinae</taxon>
        <taxon>Eragrostis</taxon>
    </lineage>
</organism>
<dbReference type="Proteomes" id="UP000324897">
    <property type="component" value="Chromosome 4"/>
</dbReference>
<feature type="compositionally biased region" description="Basic and acidic residues" evidence="1">
    <location>
        <begin position="35"/>
        <end position="46"/>
    </location>
</feature>
<dbReference type="Gramene" id="TVU41256">
    <property type="protein sequence ID" value="TVU41256"/>
    <property type="gene ID" value="EJB05_14759"/>
</dbReference>
<evidence type="ECO:0000313" key="3">
    <source>
        <dbReference type="Proteomes" id="UP000324897"/>
    </source>
</evidence>
<proteinExistence type="predicted"/>
<accession>A0A5J9W031</accession>
<gene>
    <name evidence="2" type="ORF">EJB05_14759</name>
</gene>
<protein>
    <submittedName>
        <fullName evidence="2">Uncharacterized protein</fullName>
    </submittedName>
</protein>
<sequence>MWSAKAAVLPEPVPAAACCRTRPPPRRGAVALPQTKRDGDSPDGPRPRPRLLLAAATEMEMTGGGRDLKCKDWSSNARGIHLTAGERVVRHQGLAQRAADGAHRVFLLTTISGAAAVQEDERHVPTQAHLVVDVRQPLGLARRRPRRTDQLCFAPPNGEGERHDAQAAPLF</sequence>
<dbReference type="EMBL" id="RWGY01000007">
    <property type="protein sequence ID" value="TVU41256.1"/>
    <property type="molecule type" value="Genomic_DNA"/>
</dbReference>